<protein>
    <submittedName>
        <fullName evidence="1">HSPC324</fullName>
    </submittedName>
</protein>
<accession>Q9P058</accession>
<evidence type="ECO:0000313" key="1">
    <source>
        <dbReference type="EMBL" id="AAF29002.1"/>
    </source>
</evidence>
<organism evidence="1">
    <name type="scientific">Homo sapiens</name>
    <name type="common">Human</name>
    <dbReference type="NCBI Taxonomy" id="9606"/>
    <lineage>
        <taxon>Eukaryota</taxon>
        <taxon>Metazoa</taxon>
        <taxon>Chordata</taxon>
        <taxon>Craniata</taxon>
        <taxon>Vertebrata</taxon>
        <taxon>Euteleostomi</taxon>
        <taxon>Mammalia</taxon>
        <taxon>Eutheria</taxon>
        <taxon>Euarchontoglires</taxon>
        <taxon>Primates</taxon>
        <taxon>Haplorrhini</taxon>
        <taxon>Catarrhini</taxon>
        <taxon>Hominidae</taxon>
        <taxon>Homo</taxon>
    </lineage>
</organism>
<reference evidence="1" key="1">
    <citation type="submission" date="1999-05" db="EMBL/GenBank/DDBJ databases">
        <title>Human partial CDS from cd34+ stem cells.</title>
        <authorList>
            <person name="Ye M."/>
            <person name="Zhang Q.H."/>
            <person name="Zhou J."/>
            <person name="Shen Y."/>
            <person name="Wu X.Y."/>
            <person name="Guan Z.Q."/>
            <person name="Wang L."/>
            <person name="Fan H.Y."/>
            <person name="Mao Y.F."/>
            <person name="Dai M."/>
            <person name="Huang Q.H."/>
            <person name="Chen S.J."/>
            <person name="Chen Z."/>
        </authorList>
    </citation>
    <scope>NUCLEOTIDE SEQUENCE</scope>
    <source>
        <tissue evidence="1">Blood</tissue>
    </source>
</reference>
<proteinExistence type="evidence at transcript level"/>
<sequence length="147" mass="15909">WAQAQSASFALSHSLEPPQEGHSTLLGSWSLRGRASRECRRENFPVDVLCSPDAENPHQPRGRSLPNPQMACECMASASRTHLLFPCSGQTPAGPCVCAPCCSLQLPARVPAKTSTLGKSLRLNLNSQLPESDLCFFTSTEDVRAFP</sequence>
<feature type="non-terminal residue" evidence="1">
    <location>
        <position position="1"/>
    </location>
</feature>
<dbReference type="AlphaFoldDB" id="Q9P058"/>
<name>Q9P058_HUMAN</name>
<dbReference type="EMBL" id="AF161442">
    <property type="protein sequence ID" value="AAF29002.1"/>
    <property type="molecule type" value="mRNA"/>
</dbReference>